<accession>A0ABV7J121</accession>
<name>A0ABV7J121_9RHOB</name>
<gene>
    <name evidence="2" type="ORF">ACFOGH_16125</name>
</gene>
<evidence type="ECO:0000259" key="1">
    <source>
        <dbReference type="Pfam" id="PF06568"/>
    </source>
</evidence>
<dbReference type="Proteomes" id="UP001595547">
    <property type="component" value="Unassembled WGS sequence"/>
</dbReference>
<reference evidence="3" key="1">
    <citation type="journal article" date="2019" name="Int. J. Syst. Evol. Microbiol.">
        <title>The Global Catalogue of Microorganisms (GCM) 10K type strain sequencing project: providing services to taxonomists for standard genome sequencing and annotation.</title>
        <authorList>
            <consortium name="The Broad Institute Genomics Platform"/>
            <consortium name="The Broad Institute Genome Sequencing Center for Infectious Disease"/>
            <person name="Wu L."/>
            <person name="Ma J."/>
        </authorList>
    </citation>
    <scope>NUCLEOTIDE SEQUENCE [LARGE SCALE GENOMIC DNA]</scope>
    <source>
        <strain evidence="3">KCTC 52039</strain>
    </source>
</reference>
<dbReference type="InterPro" id="IPR009506">
    <property type="entry name" value="YjiS-like"/>
</dbReference>
<comment type="caution">
    <text evidence="2">The sequence shown here is derived from an EMBL/GenBank/DDBJ whole genome shotgun (WGS) entry which is preliminary data.</text>
</comment>
<organism evidence="2 3">
    <name type="scientific">Cypionkella sinensis</name>
    <dbReference type="NCBI Taxonomy" id="1756043"/>
    <lineage>
        <taxon>Bacteria</taxon>
        <taxon>Pseudomonadati</taxon>
        <taxon>Pseudomonadota</taxon>
        <taxon>Alphaproteobacteria</taxon>
        <taxon>Rhodobacterales</taxon>
        <taxon>Paracoccaceae</taxon>
        <taxon>Cypionkella</taxon>
    </lineage>
</organism>
<dbReference type="EMBL" id="JBHRTO010000002">
    <property type="protein sequence ID" value="MFC3182526.1"/>
    <property type="molecule type" value="Genomic_DNA"/>
</dbReference>
<evidence type="ECO:0000313" key="3">
    <source>
        <dbReference type="Proteomes" id="UP001595547"/>
    </source>
</evidence>
<sequence>MFASLHTSTLAVAHVQSRGTLADLAKRFRLAMIARRQRAQLAKLDDAMLADIGISPRQAATEAARSAWDVPSNWLR</sequence>
<evidence type="ECO:0000313" key="2">
    <source>
        <dbReference type="EMBL" id="MFC3182526.1"/>
    </source>
</evidence>
<keyword evidence="3" id="KW-1185">Reference proteome</keyword>
<protein>
    <submittedName>
        <fullName evidence="2">DUF1127 domain-containing protein</fullName>
    </submittedName>
</protein>
<dbReference type="Pfam" id="PF06568">
    <property type="entry name" value="YjiS-like"/>
    <property type="match status" value="1"/>
</dbReference>
<feature type="domain" description="YjiS-like" evidence="1">
    <location>
        <begin position="24"/>
        <end position="59"/>
    </location>
</feature>
<proteinExistence type="predicted"/>
<dbReference type="RefSeq" id="WP_380074189.1">
    <property type="nucleotide sequence ID" value="NZ_JBHRTO010000002.1"/>
</dbReference>